<dbReference type="AlphaFoldDB" id="A0A1B0BIJ2"/>
<reference evidence="2" key="2">
    <citation type="submission" date="2020-05" db="UniProtKB">
        <authorList>
            <consortium name="EnsemblMetazoa"/>
        </authorList>
    </citation>
    <scope>IDENTIFICATION</scope>
    <source>
        <strain evidence="2">IAEA</strain>
    </source>
</reference>
<keyword evidence="1" id="KW-1133">Transmembrane helix</keyword>
<organism evidence="2 3">
    <name type="scientific">Glossina palpalis gambiensis</name>
    <dbReference type="NCBI Taxonomy" id="67801"/>
    <lineage>
        <taxon>Eukaryota</taxon>
        <taxon>Metazoa</taxon>
        <taxon>Ecdysozoa</taxon>
        <taxon>Arthropoda</taxon>
        <taxon>Hexapoda</taxon>
        <taxon>Insecta</taxon>
        <taxon>Pterygota</taxon>
        <taxon>Neoptera</taxon>
        <taxon>Endopterygota</taxon>
        <taxon>Diptera</taxon>
        <taxon>Brachycera</taxon>
        <taxon>Muscomorpha</taxon>
        <taxon>Hippoboscoidea</taxon>
        <taxon>Glossinidae</taxon>
        <taxon>Glossina</taxon>
    </lineage>
</organism>
<proteinExistence type="predicted"/>
<dbReference type="Proteomes" id="UP000092460">
    <property type="component" value="Unassembled WGS sequence"/>
</dbReference>
<dbReference type="EMBL" id="JXJN01014969">
    <property type="status" value="NOT_ANNOTATED_CDS"/>
    <property type="molecule type" value="Genomic_DNA"/>
</dbReference>
<keyword evidence="3" id="KW-1185">Reference proteome</keyword>
<name>A0A1B0BIJ2_9MUSC</name>
<evidence type="ECO:0000313" key="2">
    <source>
        <dbReference type="EnsemblMetazoa" id="GPPI031268-PA"/>
    </source>
</evidence>
<reference evidence="3" key="1">
    <citation type="submission" date="2015-01" db="EMBL/GenBank/DDBJ databases">
        <authorList>
            <person name="Aksoy S."/>
            <person name="Warren W."/>
            <person name="Wilson R.K."/>
        </authorList>
    </citation>
    <scope>NUCLEOTIDE SEQUENCE [LARGE SCALE GENOMIC DNA]</scope>
    <source>
        <strain evidence="3">IAEA</strain>
    </source>
</reference>
<accession>A0A1B0BIJ2</accession>
<dbReference type="VEuPathDB" id="VectorBase:GPPI031268"/>
<feature type="transmembrane region" description="Helical" evidence="1">
    <location>
        <begin position="22"/>
        <end position="45"/>
    </location>
</feature>
<sequence length="62" mass="6719">MTILMALKLQEKCFCNLWPEEVAVVITVALGGVVLGVDMGSFFIYCSAKTAAVAAFETDVRF</sequence>
<evidence type="ECO:0000313" key="3">
    <source>
        <dbReference type="Proteomes" id="UP000092460"/>
    </source>
</evidence>
<keyword evidence="1" id="KW-0472">Membrane</keyword>
<evidence type="ECO:0000256" key="1">
    <source>
        <dbReference type="SAM" id="Phobius"/>
    </source>
</evidence>
<keyword evidence="1" id="KW-0812">Transmembrane</keyword>
<dbReference type="EnsemblMetazoa" id="GPPI031268-RA">
    <property type="protein sequence ID" value="GPPI031268-PA"/>
    <property type="gene ID" value="GPPI031268"/>
</dbReference>
<protein>
    <submittedName>
        <fullName evidence="2">Uncharacterized protein</fullName>
    </submittedName>
</protein>